<keyword evidence="2" id="KW-1185">Reference proteome</keyword>
<sequence length="127" mass="14376">MAARLLFGLICRPIFLLKIDILGCSMFQMWWRIWVLGYRVVARSLHLMVDVFWVCKHDSSGSYSVKSAYLALTVVWSIDTLVEKLKLSSWKWFLAKILVNPTPSMSGRCNLSCAGADRGWWGAGIGC</sequence>
<evidence type="ECO:0000313" key="1">
    <source>
        <dbReference type="EMBL" id="MCH81827.1"/>
    </source>
</evidence>
<proteinExistence type="predicted"/>
<reference evidence="1 2" key="1">
    <citation type="journal article" date="2018" name="Front. Plant Sci.">
        <title>Red Clover (Trifolium pratense) and Zigzag Clover (T. medium) - A Picture of Genomic Similarities and Differences.</title>
        <authorList>
            <person name="Dluhosova J."/>
            <person name="Istvanek J."/>
            <person name="Nedelnik J."/>
            <person name="Repkova J."/>
        </authorList>
    </citation>
    <scope>NUCLEOTIDE SEQUENCE [LARGE SCALE GENOMIC DNA]</scope>
    <source>
        <strain evidence="2">cv. 10/8</strain>
        <tissue evidence="1">Leaf</tissue>
    </source>
</reference>
<dbReference type="EMBL" id="LXQA010002827">
    <property type="protein sequence ID" value="MCH81827.1"/>
    <property type="molecule type" value="Genomic_DNA"/>
</dbReference>
<gene>
    <name evidence="1" type="ORF">A2U01_0002620</name>
</gene>
<dbReference type="Proteomes" id="UP000265520">
    <property type="component" value="Unassembled WGS sequence"/>
</dbReference>
<dbReference type="AlphaFoldDB" id="A0A392M3A5"/>
<evidence type="ECO:0000313" key="2">
    <source>
        <dbReference type="Proteomes" id="UP000265520"/>
    </source>
</evidence>
<protein>
    <submittedName>
        <fullName evidence="1">Uncharacterized protein</fullName>
    </submittedName>
</protein>
<accession>A0A392M3A5</accession>
<organism evidence="1 2">
    <name type="scientific">Trifolium medium</name>
    <dbReference type="NCBI Taxonomy" id="97028"/>
    <lineage>
        <taxon>Eukaryota</taxon>
        <taxon>Viridiplantae</taxon>
        <taxon>Streptophyta</taxon>
        <taxon>Embryophyta</taxon>
        <taxon>Tracheophyta</taxon>
        <taxon>Spermatophyta</taxon>
        <taxon>Magnoliopsida</taxon>
        <taxon>eudicotyledons</taxon>
        <taxon>Gunneridae</taxon>
        <taxon>Pentapetalae</taxon>
        <taxon>rosids</taxon>
        <taxon>fabids</taxon>
        <taxon>Fabales</taxon>
        <taxon>Fabaceae</taxon>
        <taxon>Papilionoideae</taxon>
        <taxon>50 kb inversion clade</taxon>
        <taxon>NPAAA clade</taxon>
        <taxon>Hologalegina</taxon>
        <taxon>IRL clade</taxon>
        <taxon>Trifolieae</taxon>
        <taxon>Trifolium</taxon>
    </lineage>
</organism>
<comment type="caution">
    <text evidence="1">The sequence shown here is derived from an EMBL/GenBank/DDBJ whole genome shotgun (WGS) entry which is preliminary data.</text>
</comment>
<name>A0A392M3A5_9FABA</name>